<protein>
    <recommendedName>
        <fullName evidence="9">GDP-fucose protein O-fucosyltransferase 2</fullName>
        <ecNumber evidence="3">2.4.1.221</ecNumber>
    </recommendedName>
    <alternativeName>
        <fullName evidence="10">Peptide-O-fucosyltransferase 2</fullName>
    </alternativeName>
</protein>
<keyword evidence="4" id="KW-0808">Transferase</keyword>
<dbReference type="PANTHER" id="PTHR13398">
    <property type="entry name" value="GDP-FUCOSE PROTEIN O-FUCOSYLTRANSFERASE 2"/>
    <property type="match status" value="1"/>
</dbReference>
<name>A0AAQ4DCR1_AMBAM</name>
<evidence type="ECO:0000256" key="11">
    <source>
        <dbReference type="ARBA" id="ARBA00047273"/>
    </source>
</evidence>
<comment type="subcellular location">
    <subcellularLocation>
        <location evidence="1">Endoplasmic reticulum</location>
    </subcellularLocation>
</comment>
<gene>
    <name evidence="13" type="ORF">V5799_028479</name>
</gene>
<comment type="catalytic activity">
    <reaction evidence="11">
        <text>L-threonyl-[protein] + GDP-beta-L-fucose = 3-O-(alpha-L-fucosyl)-L-threonyl-[protein] + GDP + H(+)</text>
        <dbReference type="Rhea" id="RHEA:70491"/>
        <dbReference type="Rhea" id="RHEA-COMP:11060"/>
        <dbReference type="Rhea" id="RHEA-COMP:17915"/>
        <dbReference type="ChEBI" id="CHEBI:15378"/>
        <dbReference type="ChEBI" id="CHEBI:30013"/>
        <dbReference type="ChEBI" id="CHEBI:57273"/>
        <dbReference type="ChEBI" id="CHEBI:58189"/>
        <dbReference type="ChEBI" id="CHEBI:189631"/>
        <dbReference type="EC" id="2.4.1.221"/>
    </reaction>
    <physiologicalReaction direction="left-to-right" evidence="11">
        <dbReference type="Rhea" id="RHEA:70492"/>
    </physiologicalReaction>
</comment>
<evidence type="ECO:0000256" key="3">
    <source>
        <dbReference type="ARBA" id="ARBA00012196"/>
    </source>
</evidence>
<comment type="similarity">
    <text evidence="8">Belongs to the glycosyltransferase 68 family.</text>
</comment>
<dbReference type="Pfam" id="PF10250">
    <property type="entry name" value="O-FucT"/>
    <property type="match status" value="1"/>
</dbReference>
<evidence type="ECO:0000256" key="12">
    <source>
        <dbReference type="ARBA" id="ARBA00048647"/>
    </source>
</evidence>
<evidence type="ECO:0000313" key="13">
    <source>
        <dbReference type="EMBL" id="KAK8760251.1"/>
    </source>
</evidence>
<evidence type="ECO:0000256" key="10">
    <source>
        <dbReference type="ARBA" id="ARBA00033083"/>
    </source>
</evidence>
<organism evidence="13 14">
    <name type="scientific">Amblyomma americanum</name>
    <name type="common">Lone star tick</name>
    <dbReference type="NCBI Taxonomy" id="6943"/>
    <lineage>
        <taxon>Eukaryota</taxon>
        <taxon>Metazoa</taxon>
        <taxon>Ecdysozoa</taxon>
        <taxon>Arthropoda</taxon>
        <taxon>Chelicerata</taxon>
        <taxon>Arachnida</taxon>
        <taxon>Acari</taxon>
        <taxon>Parasitiformes</taxon>
        <taxon>Ixodida</taxon>
        <taxon>Ixodoidea</taxon>
        <taxon>Ixodidae</taxon>
        <taxon>Amblyomminae</taxon>
        <taxon>Amblyomma</taxon>
    </lineage>
</organism>
<evidence type="ECO:0000313" key="14">
    <source>
        <dbReference type="Proteomes" id="UP001321473"/>
    </source>
</evidence>
<evidence type="ECO:0000256" key="1">
    <source>
        <dbReference type="ARBA" id="ARBA00004240"/>
    </source>
</evidence>
<feature type="non-terminal residue" evidence="13">
    <location>
        <position position="98"/>
    </location>
</feature>
<evidence type="ECO:0000256" key="8">
    <source>
        <dbReference type="ARBA" id="ARBA00025803"/>
    </source>
</evidence>
<proteinExistence type="inferred from homology"/>
<evidence type="ECO:0000256" key="6">
    <source>
        <dbReference type="ARBA" id="ARBA00023253"/>
    </source>
</evidence>
<keyword evidence="5" id="KW-0256">Endoplasmic reticulum</keyword>
<dbReference type="PANTHER" id="PTHR13398:SF0">
    <property type="entry name" value="GDP-FUCOSE PROTEIN O-FUCOSYLTRANSFERASE 2"/>
    <property type="match status" value="1"/>
</dbReference>
<evidence type="ECO:0000256" key="9">
    <source>
        <dbReference type="ARBA" id="ARBA00026232"/>
    </source>
</evidence>
<keyword evidence="7" id="KW-0119">Carbohydrate metabolism</keyword>
<sequence>MRFASRLRDVADKFRQDVLNSDDERDDTVLEEDWKIIPNRTRYAFGGPYLAVHLRRQDYVNSRPKDVPDLKWAAEQIHTLLQKRGLKKVFVATDAGDE</sequence>
<keyword evidence="14" id="KW-1185">Reference proteome</keyword>
<dbReference type="GO" id="GO:0006004">
    <property type="term" value="P:fucose metabolic process"/>
    <property type="evidence" value="ECO:0007669"/>
    <property type="project" value="UniProtKB-KW"/>
</dbReference>
<dbReference type="InterPro" id="IPR019378">
    <property type="entry name" value="GDP-Fuc_O-FucTrfase"/>
</dbReference>
<comment type="catalytic activity">
    <reaction evidence="12">
        <text>L-seryl-[protein] + GDP-beta-L-fucose = 3-O-(alpha-L-fucosyl)-L-seryl-[protein] + GDP + H(+)</text>
        <dbReference type="Rhea" id="RHEA:63644"/>
        <dbReference type="Rhea" id="RHEA-COMP:9863"/>
        <dbReference type="Rhea" id="RHEA-COMP:17914"/>
        <dbReference type="ChEBI" id="CHEBI:15378"/>
        <dbReference type="ChEBI" id="CHEBI:29999"/>
        <dbReference type="ChEBI" id="CHEBI:57273"/>
        <dbReference type="ChEBI" id="CHEBI:58189"/>
        <dbReference type="ChEBI" id="CHEBI:189632"/>
        <dbReference type="EC" id="2.4.1.221"/>
    </reaction>
    <physiologicalReaction direction="left-to-right" evidence="12">
        <dbReference type="Rhea" id="RHEA:63645"/>
    </physiologicalReaction>
</comment>
<evidence type="ECO:0000256" key="5">
    <source>
        <dbReference type="ARBA" id="ARBA00022824"/>
    </source>
</evidence>
<comment type="caution">
    <text evidence="13">The sequence shown here is derived from an EMBL/GenBank/DDBJ whole genome shotgun (WGS) entry which is preliminary data.</text>
</comment>
<accession>A0AAQ4DCR1</accession>
<dbReference type="Proteomes" id="UP001321473">
    <property type="component" value="Unassembled WGS sequence"/>
</dbReference>
<dbReference type="InterPro" id="IPR045130">
    <property type="entry name" value="OFUT2-like"/>
</dbReference>
<dbReference type="GO" id="GO:0046922">
    <property type="term" value="F:peptide-O-fucosyltransferase activity"/>
    <property type="evidence" value="ECO:0007669"/>
    <property type="project" value="InterPro"/>
</dbReference>
<evidence type="ECO:0000256" key="7">
    <source>
        <dbReference type="ARBA" id="ARBA00023277"/>
    </source>
</evidence>
<keyword evidence="6" id="KW-0294">Fucose metabolism</keyword>
<evidence type="ECO:0000256" key="4">
    <source>
        <dbReference type="ARBA" id="ARBA00022679"/>
    </source>
</evidence>
<dbReference type="AlphaFoldDB" id="A0AAQ4DCR1"/>
<evidence type="ECO:0000256" key="2">
    <source>
        <dbReference type="ARBA" id="ARBA00004922"/>
    </source>
</evidence>
<dbReference type="EMBL" id="JARKHS020032356">
    <property type="protein sequence ID" value="KAK8760251.1"/>
    <property type="molecule type" value="Genomic_DNA"/>
</dbReference>
<comment type="pathway">
    <text evidence="2">Protein modification; protein glycosylation.</text>
</comment>
<dbReference type="Gene3D" id="3.40.50.11350">
    <property type="match status" value="1"/>
</dbReference>
<reference evidence="13 14" key="1">
    <citation type="journal article" date="2023" name="Arcadia Sci">
        <title>De novo assembly of a long-read Amblyomma americanum tick genome.</title>
        <authorList>
            <person name="Chou S."/>
            <person name="Poskanzer K.E."/>
            <person name="Rollins M."/>
            <person name="Thuy-Boun P.S."/>
        </authorList>
    </citation>
    <scope>NUCLEOTIDE SEQUENCE [LARGE SCALE GENOMIC DNA]</scope>
    <source>
        <strain evidence="13">F_SG_1</strain>
        <tissue evidence="13">Salivary glands</tissue>
    </source>
</reference>
<dbReference type="EC" id="2.4.1.221" evidence="3"/>